<proteinExistence type="predicted"/>
<sequence>MLDQAALKNLPRAQLQKLAKTHGVKANTKSELIISQLLKLYPEGVPSDCIEEQPNEPLQHDHSSNSGEPHASKLPTTPPTRPKKRTIPKRRPQRKIRSQVLEPDDEDLTQAALAVSASEDGNRASTPTVQATPPESAQPVARLRSARRASMSQTAREEKTSSAARTPSKVPPLSALRDMTGLRAQFSTESVSGPSHEHTGDTDTWVPELPEGPLFSISTGVPAAEPRQDLPPDFAQAIRDIMKHGPFPPINPDGVSSDDVRPHSSTAPADDDTGSRVYPAFDPAEEPADGDDGWTPSTQPRSFDAVWAAGEADRAREEANQPRATEKQLKAIVRKMANISRVQKARRRKLGAYERRADAIHGCMDAMLTAVHQERAQCERMLKYLAYWNPAEPEWTDDQIWDRAVPTRIDEDGNEVEIVSDDEEAREEHRPSDSRPTEIVMRRFVEHRDMEAEDVRISQILPLTASRRLVVPSDSPCGKRRRLTGTNELTDRPNKRVRRPGALDVAGDVPVLGAIAEDAEEMS</sequence>
<dbReference type="EMBL" id="KZ084124">
    <property type="protein sequence ID" value="OSC99840.1"/>
    <property type="molecule type" value="Genomic_DNA"/>
</dbReference>
<dbReference type="OrthoDB" id="2756873at2759"/>
<accession>A0A1Y2IHW1</accession>
<dbReference type="AlphaFoldDB" id="A0A1Y2IHW1"/>
<gene>
    <name evidence="2" type="ORF">PYCCODRAFT_1479646</name>
</gene>
<evidence type="ECO:0000313" key="3">
    <source>
        <dbReference type="Proteomes" id="UP000193067"/>
    </source>
</evidence>
<feature type="region of interest" description="Disordered" evidence="1">
    <location>
        <begin position="246"/>
        <end position="301"/>
    </location>
</feature>
<keyword evidence="3" id="KW-1185">Reference proteome</keyword>
<feature type="compositionally biased region" description="Acidic residues" evidence="1">
    <location>
        <begin position="283"/>
        <end position="292"/>
    </location>
</feature>
<organism evidence="2 3">
    <name type="scientific">Trametes coccinea (strain BRFM310)</name>
    <name type="common">Pycnoporus coccineus</name>
    <dbReference type="NCBI Taxonomy" id="1353009"/>
    <lineage>
        <taxon>Eukaryota</taxon>
        <taxon>Fungi</taxon>
        <taxon>Dikarya</taxon>
        <taxon>Basidiomycota</taxon>
        <taxon>Agaricomycotina</taxon>
        <taxon>Agaricomycetes</taxon>
        <taxon>Polyporales</taxon>
        <taxon>Polyporaceae</taxon>
        <taxon>Trametes</taxon>
    </lineage>
</organism>
<dbReference type="Proteomes" id="UP000193067">
    <property type="component" value="Unassembled WGS sequence"/>
</dbReference>
<name>A0A1Y2IHW1_TRAC3</name>
<feature type="compositionally biased region" description="Polar residues" evidence="1">
    <location>
        <begin position="123"/>
        <end position="135"/>
    </location>
</feature>
<dbReference type="STRING" id="1353009.A0A1Y2IHW1"/>
<protein>
    <submittedName>
        <fullName evidence="2">Uncharacterized protein</fullName>
    </submittedName>
</protein>
<feature type="region of interest" description="Disordered" evidence="1">
    <location>
        <begin position="472"/>
        <end position="502"/>
    </location>
</feature>
<feature type="compositionally biased region" description="Basic residues" evidence="1">
    <location>
        <begin position="81"/>
        <end position="97"/>
    </location>
</feature>
<evidence type="ECO:0000256" key="1">
    <source>
        <dbReference type="SAM" id="MobiDB-lite"/>
    </source>
</evidence>
<evidence type="ECO:0000313" key="2">
    <source>
        <dbReference type="EMBL" id="OSC99840.1"/>
    </source>
</evidence>
<feature type="region of interest" description="Disordered" evidence="1">
    <location>
        <begin position="48"/>
        <end position="227"/>
    </location>
</feature>
<reference evidence="2 3" key="1">
    <citation type="journal article" date="2015" name="Biotechnol. Biofuels">
        <title>Enhanced degradation of softwood versus hardwood by the white-rot fungus Pycnoporus coccineus.</title>
        <authorList>
            <person name="Couturier M."/>
            <person name="Navarro D."/>
            <person name="Chevret D."/>
            <person name="Henrissat B."/>
            <person name="Piumi F."/>
            <person name="Ruiz-Duenas F.J."/>
            <person name="Martinez A.T."/>
            <person name="Grigoriev I.V."/>
            <person name="Riley R."/>
            <person name="Lipzen A."/>
            <person name="Berrin J.G."/>
            <person name="Master E.R."/>
            <person name="Rosso M.N."/>
        </authorList>
    </citation>
    <scope>NUCLEOTIDE SEQUENCE [LARGE SCALE GENOMIC DNA]</scope>
    <source>
        <strain evidence="2 3">BRFM310</strain>
    </source>
</reference>